<dbReference type="GO" id="GO:0003984">
    <property type="term" value="F:acetolactate synthase activity"/>
    <property type="evidence" value="ECO:0007669"/>
    <property type="project" value="UniProtKB-UniRule"/>
</dbReference>
<comment type="pathway">
    <text evidence="2 8">Amino-acid biosynthesis; L-valine biosynthesis; L-valine from pyruvate: step 1/4.</text>
</comment>
<reference evidence="10" key="1">
    <citation type="journal article" date="2021" name="Environ. Microbiol.">
        <title>Genomic characterization of three novel Desulfobacterota classes expand the metabolic and phylogenetic diversity of the phylum.</title>
        <authorList>
            <person name="Murphy C.L."/>
            <person name="Biggerstaff J."/>
            <person name="Eichhorn A."/>
            <person name="Ewing E."/>
            <person name="Shahan R."/>
            <person name="Soriano D."/>
            <person name="Stewart S."/>
            <person name="VanMol K."/>
            <person name="Walker R."/>
            <person name="Walters P."/>
            <person name="Elshahed M.S."/>
            <person name="Youssef N.H."/>
        </authorList>
    </citation>
    <scope>NUCLEOTIDE SEQUENCE</scope>
    <source>
        <strain evidence="10">Zod_Metabat.24</strain>
    </source>
</reference>
<dbReference type="GO" id="GO:1990610">
    <property type="term" value="F:acetolactate synthase regulator activity"/>
    <property type="evidence" value="ECO:0007669"/>
    <property type="project" value="UniProtKB-UniRule"/>
</dbReference>
<sequence length="165" mass="19042">MQKIISILVEDKPGVLMRIAGLFFRRGFNIEALSVGSTEIPGKSRFTITVDGDEAVLEQVRKQVQKLLNVHRTAEHDHKNSQLREYALIKINFSKKIKTEVLHLVEFFGGRVIDIYDDVAIIEIAEEESRIDMLFERLEPYEIIESLRTGKVSMFRGKRSINPQR</sequence>
<comment type="pathway">
    <text evidence="1 8">Amino-acid biosynthesis; L-isoleucine biosynthesis; L-isoleucine from 2-oxobutanoate: step 1/4.</text>
</comment>
<evidence type="ECO:0000256" key="2">
    <source>
        <dbReference type="ARBA" id="ARBA00005025"/>
    </source>
</evidence>
<dbReference type="GO" id="GO:0009097">
    <property type="term" value="P:isoleucine biosynthetic process"/>
    <property type="evidence" value="ECO:0007669"/>
    <property type="project" value="UniProtKB-UniRule"/>
</dbReference>
<dbReference type="Gene3D" id="3.30.70.1150">
    <property type="entry name" value="ACT-like. Chain A, domain 2"/>
    <property type="match status" value="1"/>
</dbReference>
<organism evidence="10 11">
    <name type="scientific">Candidatus Zymogenus saltonus</name>
    <dbReference type="NCBI Taxonomy" id="2844893"/>
    <lineage>
        <taxon>Bacteria</taxon>
        <taxon>Deltaproteobacteria</taxon>
        <taxon>Candidatus Zymogenia</taxon>
        <taxon>Candidatus Zymogeniales</taxon>
        <taxon>Candidatus Zymogenaceae</taxon>
        <taxon>Candidatus Zymogenus</taxon>
    </lineage>
</organism>
<protein>
    <recommendedName>
        <fullName evidence="8">Acetolactate synthase small subunit</fullName>
        <shortName evidence="8">AHAS</shortName>
        <shortName evidence="8">ALS</shortName>
        <ecNumber evidence="8">2.2.1.6</ecNumber>
    </recommendedName>
    <alternativeName>
        <fullName evidence="8">Acetohydroxy-acid synthase small subunit</fullName>
    </alternativeName>
</protein>
<keyword evidence="8 10" id="KW-0808">Transferase</keyword>
<keyword evidence="6 8" id="KW-0100">Branched-chain amino acid biosynthesis</keyword>
<dbReference type="InterPro" id="IPR054480">
    <property type="entry name" value="AHAS_small-like_ACT"/>
</dbReference>
<dbReference type="PANTHER" id="PTHR30239">
    <property type="entry name" value="ACETOLACTATE SYNTHASE SMALL SUBUNIT"/>
    <property type="match status" value="1"/>
</dbReference>
<dbReference type="InterPro" id="IPR039557">
    <property type="entry name" value="AHAS_ACT"/>
</dbReference>
<dbReference type="FunFam" id="3.30.70.260:FF:000001">
    <property type="entry name" value="Acetolactate synthase, small subunit"/>
    <property type="match status" value="1"/>
</dbReference>
<dbReference type="EMBL" id="JAFGIX010000017">
    <property type="protein sequence ID" value="MBN1572232.1"/>
    <property type="molecule type" value="Genomic_DNA"/>
</dbReference>
<dbReference type="Gene3D" id="3.30.70.260">
    <property type="match status" value="1"/>
</dbReference>
<comment type="caution">
    <text evidence="10">The sequence shown here is derived from an EMBL/GenBank/DDBJ whole genome shotgun (WGS) entry which is preliminary data.</text>
</comment>
<dbReference type="Pfam" id="PF22629">
    <property type="entry name" value="ACT_AHAS_ss"/>
    <property type="match status" value="1"/>
</dbReference>
<comment type="subunit">
    <text evidence="4 8">Dimer of large and small chains.</text>
</comment>
<feature type="domain" description="ACT" evidence="9">
    <location>
        <begin position="4"/>
        <end position="78"/>
    </location>
</feature>
<gene>
    <name evidence="10" type="primary">ilvN</name>
    <name evidence="10" type="ORF">JW984_03430</name>
</gene>
<evidence type="ECO:0000256" key="7">
    <source>
        <dbReference type="ARBA" id="ARBA00048670"/>
    </source>
</evidence>
<evidence type="ECO:0000256" key="1">
    <source>
        <dbReference type="ARBA" id="ARBA00004974"/>
    </source>
</evidence>
<comment type="function">
    <text evidence="8">Catalyzes the conversion of 2 pyruvate molecules into acetolactate in the first common step of the biosynthetic pathway of the branched-amino acids such as leucine, isoleucine, and valine.</text>
</comment>
<comment type="similarity">
    <text evidence="3 8">Belongs to the acetolactate synthase small subunit family.</text>
</comment>
<evidence type="ECO:0000313" key="10">
    <source>
        <dbReference type="EMBL" id="MBN1572232.1"/>
    </source>
</evidence>
<proteinExistence type="inferred from homology"/>
<dbReference type="EC" id="2.2.1.6" evidence="8"/>
<evidence type="ECO:0000256" key="3">
    <source>
        <dbReference type="ARBA" id="ARBA00006341"/>
    </source>
</evidence>
<dbReference type="InterPro" id="IPR019455">
    <property type="entry name" value="Acetolactate_synth_ssu_C"/>
</dbReference>
<keyword evidence="5 8" id="KW-0028">Amino-acid biosynthesis</keyword>
<reference evidence="10" key="2">
    <citation type="submission" date="2021-01" db="EMBL/GenBank/DDBJ databases">
        <authorList>
            <person name="Hahn C.R."/>
            <person name="Youssef N.H."/>
            <person name="Elshahed M."/>
        </authorList>
    </citation>
    <scope>NUCLEOTIDE SEQUENCE</scope>
    <source>
        <strain evidence="10">Zod_Metabat.24</strain>
    </source>
</reference>
<dbReference type="InterPro" id="IPR004789">
    <property type="entry name" value="Acetalactate_synth_ssu"/>
</dbReference>
<dbReference type="Pfam" id="PF10369">
    <property type="entry name" value="ALS_ss_C"/>
    <property type="match status" value="1"/>
</dbReference>
<dbReference type="InterPro" id="IPR045865">
    <property type="entry name" value="ACT-like_dom_sf"/>
</dbReference>
<dbReference type="PANTHER" id="PTHR30239:SF0">
    <property type="entry name" value="ACETOLACTATE SYNTHASE SMALL SUBUNIT 1, CHLOROPLASTIC"/>
    <property type="match status" value="1"/>
</dbReference>
<dbReference type="PROSITE" id="PS51671">
    <property type="entry name" value="ACT"/>
    <property type="match status" value="1"/>
</dbReference>
<dbReference type="GO" id="GO:0005829">
    <property type="term" value="C:cytosol"/>
    <property type="evidence" value="ECO:0007669"/>
    <property type="project" value="TreeGrafter"/>
</dbReference>
<dbReference type="InterPro" id="IPR027271">
    <property type="entry name" value="Acetolactate_synth/TF_NikR_C"/>
</dbReference>
<evidence type="ECO:0000256" key="6">
    <source>
        <dbReference type="ARBA" id="ARBA00023304"/>
    </source>
</evidence>
<evidence type="ECO:0000256" key="4">
    <source>
        <dbReference type="ARBA" id="ARBA00011744"/>
    </source>
</evidence>
<comment type="catalytic activity">
    <reaction evidence="7 8">
        <text>2 pyruvate + H(+) = (2S)-2-acetolactate + CO2</text>
        <dbReference type="Rhea" id="RHEA:25249"/>
        <dbReference type="ChEBI" id="CHEBI:15361"/>
        <dbReference type="ChEBI" id="CHEBI:15378"/>
        <dbReference type="ChEBI" id="CHEBI:16526"/>
        <dbReference type="ChEBI" id="CHEBI:58476"/>
        <dbReference type="EC" id="2.2.1.6"/>
    </reaction>
</comment>
<name>A0A9D8KDR6_9DELT</name>
<evidence type="ECO:0000313" key="11">
    <source>
        <dbReference type="Proteomes" id="UP000809273"/>
    </source>
</evidence>
<dbReference type="NCBIfam" id="TIGR00119">
    <property type="entry name" value="acolac_sm"/>
    <property type="match status" value="1"/>
</dbReference>
<dbReference type="SUPFAM" id="SSF55021">
    <property type="entry name" value="ACT-like"/>
    <property type="match status" value="2"/>
</dbReference>
<evidence type="ECO:0000259" key="9">
    <source>
        <dbReference type="PROSITE" id="PS51671"/>
    </source>
</evidence>
<dbReference type="NCBIfam" id="NF008864">
    <property type="entry name" value="PRK11895.1"/>
    <property type="match status" value="1"/>
</dbReference>
<accession>A0A9D8KDR6</accession>
<evidence type="ECO:0000256" key="5">
    <source>
        <dbReference type="ARBA" id="ARBA00022605"/>
    </source>
</evidence>
<dbReference type="CDD" id="cd04878">
    <property type="entry name" value="ACT_AHAS"/>
    <property type="match status" value="1"/>
</dbReference>
<dbReference type="AlphaFoldDB" id="A0A9D8KDR6"/>
<dbReference type="Proteomes" id="UP000809273">
    <property type="component" value="Unassembled WGS sequence"/>
</dbReference>
<dbReference type="InterPro" id="IPR002912">
    <property type="entry name" value="ACT_dom"/>
</dbReference>
<dbReference type="GO" id="GO:0009099">
    <property type="term" value="P:L-valine biosynthetic process"/>
    <property type="evidence" value="ECO:0007669"/>
    <property type="project" value="UniProtKB-UniRule"/>
</dbReference>
<evidence type="ECO:0000256" key="8">
    <source>
        <dbReference type="RuleBase" id="RU368092"/>
    </source>
</evidence>